<evidence type="ECO:0000313" key="4">
    <source>
        <dbReference type="Proteomes" id="UP001218188"/>
    </source>
</evidence>
<gene>
    <name evidence="3" type="ORF">C8F04DRAFT_1240383</name>
</gene>
<dbReference type="PANTHER" id="PTHR20961:SF38">
    <property type="entry name" value="PROTEIN O-LINKED-MANNOSE BETA-1,4-N-ACETYLGLUCOSAMINYLTRANSFERASE 2"/>
    <property type="match status" value="1"/>
</dbReference>
<organism evidence="3 4">
    <name type="scientific">Mycena alexandri</name>
    <dbReference type="NCBI Taxonomy" id="1745969"/>
    <lineage>
        <taxon>Eukaryota</taxon>
        <taxon>Fungi</taxon>
        <taxon>Dikarya</taxon>
        <taxon>Basidiomycota</taxon>
        <taxon>Agaricomycotina</taxon>
        <taxon>Agaricomycetes</taxon>
        <taxon>Agaricomycetidae</taxon>
        <taxon>Agaricales</taxon>
        <taxon>Marasmiineae</taxon>
        <taxon>Mycenaceae</taxon>
        <taxon>Mycena</taxon>
    </lineage>
</organism>
<comment type="caution">
    <text evidence="3">The sequence shown here is derived from an EMBL/GenBank/DDBJ whole genome shotgun (WGS) entry which is preliminary data.</text>
</comment>
<dbReference type="InterPro" id="IPR007657">
    <property type="entry name" value="Glycosyltransferase_61"/>
</dbReference>
<dbReference type="GO" id="GO:0035269">
    <property type="term" value="P:protein O-linked glycosylation via mannose"/>
    <property type="evidence" value="ECO:0007669"/>
    <property type="project" value="TreeGrafter"/>
</dbReference>
<dbReference type="GO" id="GO:0097363">
    <property type="term" value="F:protein O-acetylglucosaminyltransferase activity"/>
    <property type="evidence" value="ECO:0007669"/>
    <property type="project" value="TreeGrafter"/>
</dbReference>
<name>A0AAD6SB69_9AGAR</name>
<dbReference type="Proteomes" id="UP001218188">
    <property type="component" value="Unassembled WGS sequence"/>
</dbReference>
<keyword evidence="2" id="KW-0812">Transmembrane</keyword>
<dbReference type="GO" id="GO:0005783">
    <property type="term" value="C:endoplasmic reticulum"/>
    <property type="evidence" value="ECO:0007669"/>
    <property type="project" value="TreeGrafter"/>
</dbReference>
<accession>A0AAD6SB69</accession>
<feature type="region of interest" description="Disordered" evidence="1">
    <location>
        <begin position="645"/>
        <end position="706"/>
    </location>
</feature>
<sequence length="806" mass="84757">MSGAYSPLPTSASYPPKTLLARLAAAPPTRIRRLLPFVAVLALSSSLVVYFVFASSLSSSSPPHADSYNFDAEAETLQFDSSSSTPWSDDGPRSPFFRDAHPALHARLFLARAQAEIRARGLDTCGGQLGVPMVQGYMKAAVPYCEPRADPTDTSAASITCFPARAPSSPNGWWPYPQAFCAAHHLAHTPGWGGPMQDRGLFTGPCALTPAGRALKDAMGREAFLGTEFIEPDALLAAEGGRSKNGGGGDKGCAENVTHPVLFVPRQDRWNPFHVGEDLVTTFLALTLFSLTPPPPPPPAGGLGSWFSAPASAGTEASATNAHLLAALPETYFSLLAASSHNSHSSPSSSHNASTTNATAPSAAHLTRLKHELTQLTHALSHTAALQLVFSDAFLPTQNLFAPLWDRIGARVPRRMGLEGLGMDGGRTCLRTSFHSVGAGASLLSGTDVGRLHTCASELVWGAGLWLRWVWGLEGAAPFAPLTTSSTSASASADAEDGEGERGDGVYRRDASWDEEVEIEIEGEDAVGRRAPAPTRADLPQSTPIQVLFLSREKFDMWTKHSSKSKKLTPWQEARHIANEAALVAGLRAGLASLCRAVTPVPGGVATEHGHGRGGAHVHGCTYTDADALPAAWAVRMHAREARALGLGRGGGSGPTTPDPRLGGKDTGTAGAGDGRRDDPPTDSPQPPAHAHGTRADARASPPPRALRFATLDPTTSALATQLGAVGRADVVVSVHAGALGLSLFLPTGRASVVELVTTGAQGNNHFHNMAHMLGMQYVRVDVRKTVDVAAVVRAVREVVEERLVR</sequence>
<feature type="region of interest" description="Disordered" evidence="1">
    <location>
        <begin position="483"/>
        <end position="508"/>
    </location>
</feature>
<dbReference type="EMBL" id="JARJCM010000195">
    <property type="protein sequence ID" value="KAJ7023080.1"/>
    <property type="molecule type" value="Genomic_DNA"/>
</dbReference>
<keyword evidence="2" id="KW-1133">Transmembrane helix</keyword>
<keyword evidence="4" id="KW-1185">Reference proteome</keyword>
<proteinExistence type="predicted"/>
<reference evidence="3" key="1">
    <citation type="submission" date="2023-03" db="EMBL/GenBank/DDBJ databases">
        <title>Massive genome expansion in bonnet fungi (Mycena s.s.) driven by repeated elements and novel gene families across ecological guilds.</title>
        <authorList>
            <consortium name="Lawrence Berkeley National Laboratory"/>
            <person name="Harder C.B."/>
            <person name="Miyauchi S."/>
            <person name="Viragh M."/>
            <person name="Kuo A."/>
            <person name="Thoen E."/>
            <person name="Andreopoulos B."/>
            <person name="Lu D."/>
            <person name="Skrede I."/>
            <person name="Drula E."/>
            <person name="Henrissat B."/>
            <person name="Morin E."/>
            <person name="Kohler A."/>
            <person name="Barry K."/>
            <person name="LaButti K."/>
            <person name="Morin E."/>
            <person name="Salamov A."/>
            <person name="Lipzen A."/>
            <person name="Mereny Z."/>
            <person name="Hegedus B."/>
            <person name="Baldrian P."/>
            <person name="Stursova M."/>
            <person name="Weitz H."/>
            <person name="Taylor A."/>
            <person name="Grigoriev I.V."/>
            <person name="Nagy L.G."/>
            <person name="Martin F."/>
            <person name="Kauserud H."/>
        </authorList>
    </citation>
    <scope>NUCLEOTIDE SEQUENCE</scope>
    <source>
        <strain evidence="3">CBHHK200</strain>
    </source>
</reference>
<dbReference type="AlphaFoldDB" id="A0AAD6SB69"/>
<protein>
    <submittedName>
        <fullName evidence="3">Uncharacterized protein</fullName>
    </submittedName>
</protein>
<evidence type="ECO:0000256" key="1">
    <source>
        <dbReference type="SAM" id="MobiDB-lite"/>
    </source>
</evidence>
<dbReference type="PANTHER" id="PTHR20961">
    <property type="entry name" value="GLYCOSYLTRANSFERASE"/>
    <property type="match status" value="1"/>
</dbReference>
<evidence type="ECO:0000313" key="3">
    <source>
        <dbReference type="EMBL" id="KAJ7023080.1"/>
    </source>
</evidence>
<keyword evidence="2" id="KW-0472">Membrane</keyword>
<evidence type="ECO:0000256" key="2">
    <source>
        <dbReference type="SAM" id="Phobius"/>
    </source>
</evidence>
<feature type="compositionally biased region" description="Low complexity" evidence="1">
    <location>
        <begin position="483"/>
        <end position="493"/>
    </location>
</feature>
<feature type="transmembrane region" description="Helical" evidence="2">
    <location>
        <begin position="34"/>
        <end position="53"/>
    </location>
</feature>